<accession>A0ABU3SXI8</accession>
<comment type="caution">
    <text evidence="1">The sequence shown here is derived from an EMBL/GenBank/DDBJ whole genome shotgun (WGS) entry which is preliminary data.</text>
</comment>
<name>A0ABU3SXI8_9ALTE</name>
<gene>
    <name evidence="1" type="ORF">RS130_13130</name>
</gene>
<dbReference type="Proteomes" id="UP001247805">
    <property type="component" value="Unassembled WGS sequence"/>
</dbReference>
<sequence length="32" mass="3678">MVITTMLSAMTFDSRLIWQAKEKPLPQKSPTK</sequence>
<keyword evidence="2" id="KW-1185">Reference proteome</keyword>
<proteinExistence type="predicted"/>
<dbReference type="EMBL" id="JAWDIO010000002">
    <property type="protein sequence ID" value="MDU0354733.1"/>
    <property type="molecule type" value="Genomic_DNA"/>
</dbReference>
<organism evidence="1 2">
    <name type="scientific">Paraglaciecola aquimarina</name>
    <dbReference type="NCBI Taxonomy" id="1235557"/>
    <lineage>
        <taxon>Bacteria</taxon>
        <taxon>Pseudomonadati</taxon>
        <taxon>Pseudomonadota</taxon>
        <taxon>Gammaproteobacteria</taxon>
        <taxon>Alteromonadales</taxon>
        <taxon>Alteromonadaceae</taxon>
        <taxon>Paraglaciecola</taxon>
    </lineage>
</organism>
<protein>
    <submittedName>
        <fullName evidence="1">Uncharacterized protein</fullName>
    </submittedName>
</protein>
<reference evidence="1 2" key="1">
    <citation type="submission" date="2023-10" db="EMBL/GenBank/DDBJ databases">
        <title>Glaciecola aquimarina strain GGW-M5 nov., isolated from a coastal seawater.</title>
        <authorList>
            <person name="Bayburt H."/>
            <person name="Kim J.M."/>
            <person name="Choi B.J."/>
            <person name="Jeon C.O."/>
        </authorList>
    </citation>
    <scope>NUCLEOTIDE SEQUENCE [LARGE SCALE GENOMIC DNA]</scope>
    <source>
        <strain evidence="1 2">KCTC 32108</strain>
    </source>
</reference>
<evidence type="ECO:0000313" key="1">
    <source>
        <dbReference type="EMBL" id="MDU0354733.1"/>
    </source>
</evidence>
<evidence type="ECO:0000313" key="2">
    <source>
        <dbReference type="Proteomes" id="UP001247805"/>
    </source>
</evidence>